<keyword evidence="4" id="KW-0328">Glycosyltransferase</keyword>
<evidence type="ECO:0000259" key="3">
    <source>
        <dbReference type="Pfam" id="PF18912"/>
    </source>
</evidence>
<accession>A0A0G0FZG9</accession>
<dbReference type="Gene3D" id="3.40.50.2020">
    <property type="match status" value="1"/>
</dbReference>
<comment type="similarity">
    <text evidence="1">Belongs to the ComF/GntX family.</text>
</comment>
<keyword evidence="4" id="KW-0808">Transferase</keyword>
<dbReference type="PATRIC" id="fig|1619010.3.peg.157"/>
<name>A0A0G0FZG9_9BACT</name>
<evidence type="ECO:0000313" key="5">
    <source>
        <dbReference type="Proteomes" id="UP000034044"/>
    </source>
</evidence>
<evidence type="ECO:0000313" key="4">
    <source>
        <dbReference type="EMBL" id="KKQ23207.1"/>
    </source>
</evidence>
<gene>
    <name evidence="4" type="ORF">US36_C0003G0041</name>
</gene>
<sequence length="239" mass="27702">MYLSLIKVKNLILEILFPSLCLNCKKYLPQNEILCQFCLDSIRLNTALVCPICRKRLPENKSCRHGKKYFYFLAAAGNYSDPILQNLIHYFKYKNFQNLAPFLVELLIKYLNSPNLKFHILNSKPIVIPVPLHHSREKQRGYNQSKLIAEILSKKLNFQLIEAVKRTKNNKPQVNLKNIEKRVENVKNCFEIPYPELIKNKNILLVDDVYTSGATMNEMVKILKENGARRIIAAVIAKA</sequence>
<dbReference type="InterPro" id="IPR029057">
    <property type="entry name" value="PRTase-like"/>
</dbReference>
<proteinExistence type="inferred from homology"/>
<feature type="domain" description="Phosphoribosyltransferase" evidence="2">
    <location>
        <begin position="148"/>
        <end position="237"/>
    </location>
</feature>
<dbReference type="AlphaFoldDB" id="A0A0G0FZG9"/>
<dbReference type="InterPro" id="IPR000836">
    <property type="entry name" value="PRTase_dom"/>
</dbReference>
<evidence type="ECO:0000259" key="2">
    <source>
        <dbReference type="Pfam" id="PF00156"/>
    </source>
</evidence>
<dbReference type="Proteomes" id="UP000034044">
    <property type="component" value="Unassembled WGS sequence"/>
</dbReference>
<dbReference type="SUPFAM" id="SSF53271">
    <property type="entry name" value="PRTase-like"/>
    <property type="match status" value="1"/>
</dbReference>
<dbReference type="Pfam" id="PF00156">
    <property type="entry name" value="Pribosyltran"/>
    <property type="match status" value="1"/>
</dbReference>
<organism evidence="4 5">
    <name type="scientific">Candidatus Wolfebacteria bacterium GW2011_GWC1_37_10</name>
    <dbReference type="NCBI Taxonomy" id="1619010"/>
    <lineage>
        <taxon>Bacteria</taxon>
        <taxon>Candidatus Wolfeibacteriota</taxon>
    </lineage>
</organism>
<dbReference type="EMBL" id="LBSR01000003">
    <property type="protein sequence ID" value="KKQ23207.1"/>
    <property type="molecule type" value="Genomic_DNA"/>
</dbReference>
<dbReference type="PANTHER" id="PTHR47505:SF1">
    <property type="entry name" value="DNA UTILIZATION PROTEIN YHGH"/>
    <property type="match status" value="1"/>
</dbReference>
<dbReference type="GO" id="GO:0016757">
    <property type="term" value="F:glycosyltransferase activity"/>
    <property type="evidence" value="ECO:0007669"/>
    <property type="project" value="UniProtKB-KW"/>
</dbReference>
<evidence type="ECO:0000256" key="1">
    <source>
        <dbReference type="ARBA" id="ARBA00008007"/>
    </source>
</evidence>
<dbReference type="InterPro" id="IPR044005">
    <property type="entry name" value="DZR_2"/>
</dbReference>
<dbReference type="Pfam" id="PF18912">
    <property type="entry name" value="DZR_2"/>
    <property type="match status" value="1"/>
</dbReference>
<reference evidence="4 5" key="1">
    <citation type="journal article" date="2015" name="Nature">
        <title>rRNA introns, odd ribosomes, and small enigmatic genomes across a large radiation of phyla.</title>
        <authorList>
            <person name="Brown C.T."/>
            <person name="Hug L.A."/>
            <person name="Thomas B.C."/>
            <person name="Sharon I."/>
            <person name="Castelle C.J."/>
            <person name="Singh A."/>
            <person name="Wilkins M.J."/>
            <person name="Williams K.H."/>
            <person name="Banfield J.F."/>
        </authorList>
    </citation>
    <scope>NUCLEOTIDE SEQUENCE [LARGE SCALE GENOMIC DNA]</scope>
</reference>
<dbReference type="InterPro" id="IPR051910">
    <property type="entry name" value="ComF/GntX_DNA_util-trans"/>
</dbReference>
<feature type="domain" description="Double zinc ribbon" evidence="3">
    <location>
        <begin position="12"/>
        <end position="64"/>
    </location>
</feature>
<protein>
    <submittedName>
        <fullName evidence="4">Amidophosphoribosyltransferase-like protein</fullName>
    </submittedName>
</protein>
<comment type="caution">
    <text evidence="4">The sequence shown here is derived from an EMBL/GenBank/DDBJ whole genome shotgun (WGS) entry which is preliminary data.</text>
</comment>
<dbReference type="PANTHER" id="PTHR47505">
    <property type="entry name" value="DNA UTILIZATION PROTEIN YHGH"/>
    <property type="match status" value="1"/>
</dbReference>
<dbReference type="CDD" id="cd06223">
    <property type="entry name" value="PRTases_typeI"/>
    <property type="match status" value="1"/>
</dbReference>